<dbReference type="PANTHER" id="PTHR18952">
    <property type="entry name" value="CARBONIC ANHYDRASE"/>
    <property type="match status" value="1"/>
</dbReference>
<dbReference type="SUPFAM" id="SSF51069">
    <property type="entry name" value="Carbonic anhydrase"/>
    <property type="match status" value="1"/>
</dbReference>
<dbReference type="AlphaFoldDB" id="A0AA88AQ17"/>
<dbReference type="InterPro" id="IPR001148">
    <property type="entry name" value="CA_dom"/>
</dbReference>
<dbReference type="Pfam" id="PF00194">
    <property type="entry name" value="Carb_anhydrase"/>
    <property type="match status" value="1"/>
</dbReference>
<dbReference type="SMART" id="SM01057">
    <property type="entry name" value="Carb_anhydrase"/>
    <property type="match status" value="1"/>
</dbReference>
<reference evidence="6" key="1">
    <citation type="submission" date="2023-07" db="EMBL/GenBank/DDBJ databases">
        <title>draft genome sequence of fig (Ficus carica).</title>
        <authorList>
            <person name="Takahashi T."/>
            <person name="Nishimura K."/>
        </authorList>
    </citation>
    <scope>NUCLEOTIDE SEQUENCE</scope>
</reference>
<feature type="domain" description="Alpha-carbonic anhydrase" evidence="5">
    <location>
        <begin position="24"/>
        <end position="205"/>
    </location>
</feature>
<comment type="caution">
    <text evidence="6">The sequence shown here is derived from an EMBL/GenBank/DDBJ whole genome shotgun (WGS) entry which is preliminary data.</text>
</comment>
<gene>
    <name evidence="6" type="ORF">TIFTF001_024535</name>
</gene>
<evidence type="ECO:0000256" key="2">
    <source>
        <dbReference type="ARBA" id="ARBA00004470"/>
    </source>
</evidence>
<dbReference type="GO" id="GO:0009570">
    <property type="term" value="C:chloroplast stroma"/>
    <property type="evidence" value="ECO:0007669"/>
    <property type="project" value="UniProtKB-SubCell"/>
</dbReference>
<name>A0AA88AQ17_FICCA</name>
<evidence type="ECO:0000313" key="6">
    <source>
        <dbReference type="EMBL" id="GMN55417.1"/>
    </source>
</evidence>
<dbReference type="InterPro" id="IPR023561">
    <property type="entry name" value="Carbonic_anhydrase_a-class"/>
</dbReference>
<dbReference type="GO" id="GO:0004089">
    <property type="term" value="F:carbonate dehydratase activity"/>
    <property type="evidence" value="ECO:0007669"/>
    <property type="project" value="UniProtKB-EC"/>
</dbReference>
<dbReference type="PANTHER" id="PTHR18952:SF271">
    <property type="entry name" value="ALPHA CARBONIC ANHYDRASE 4-RELATED"/>
    <property type="match status" value="1"/>
</dbReference>
<proteinExistence type="inferred from homology"/>
<keyword evidence="7" id="KW-1185">Reference proteome</keyword>
<comment type="catalytic activity">
    <reaction evidence="4">
        <text>hydrogencarbonate + H(+) = CO2 + H2O</text>
        <dbReference type="Rhea" id="RHEA:10748"/>
        <dbReference type="ChEBI" id="CHEBI:15377"/>
        <dbReference type="ChEBI" id="CHEBI:15378"/>
        <dbReference type="ChEBI" id="CHEBI:16526"/>
        <dbReference type="ChEBI" id="CHEBI:17544"/>
        <dbReference type="EC" id="4.2.1.1"/>
    </reaction>
</comment>
<sequence length="205" mass="23505">MHQTWSKWEVKKKEKRGIITYDETPFTYVEGSGKGPKKWGEIDPHWQVCDKGKLQSPIDLLDQRVWVFPDLGKLKRDYKPAPATVKNRGHDITVKWKGDAGKVNINGTDYALLQCHWHSPSEHTFNGSRFDLELHMVHLSSSGEIAVIAITYKYGHPDPFLTKVRTVSREQVKALRKSVHDGFEANARPTQQLDGRAVWLYSPRS</sequence>
<dbReference type="InterPro" id="IPR036398">
    <property type="entry name" value="CA_dom_sf"/>
</dbReference>
<comment type="subcellular location">
    <subcellularLocation>
        <location evidence="2">Plastid</location>
        <location evidence="2">Chloroplast stroma</location>
    </subcellularLocation>
</comment>
<protein>
    <recommendedName>
        <fullName evidence="5">Alpha-carbonic anhydrase domain-containing protein</fullName>
    </recommendedName>
</protein>
<evidence type="ECO:0000256" key="3">
    <source>
        <dbReference type="ARBA" id="ARBA00006365"/>
    </source>
</evidence>
<evidence type="ECO:0000256" key="1">
    <source>
        <dbReference type="ARBA" id="ARBA00002904"/>
    </source>
</evidence>
<dbReference type="InterPro" id="IPR041891">
    <property type="entry name" value="Alpha_CA_prokaryot-like"/>
</dbReference>
<comment type="function">
    <text evidence="1">Reversible hydration of carbon dioxide.</text>
</comment>
<dbReference type="CDD" id="cd03124">
    <property type="entry name" value="alpha_CA_prokaryotic_like"/>
    <property type="match status" value="1"/>
</dbReference>
<dbReference type="GO" id="GO:0008270">
    <property type="term" value="F:zinc ion binding"/>
    <property type="evidence" value="ECO:0007669"/>
    <property type="project" value="InterPro"/>
</dbReference>
<dbReference type="GO" id="GO:0006730">
    <property type="term" value="P:one-carbon metabolic process"/>
    <property type="evidence" value="ECO:0007669"/>
    <property type="project" value="TreeGrafter"/>
</dbReference>
<dbReference type="EMBL" id="BTGU01000057">
    <property type="protein sequence ID" value="GMN55417.1"/>
    <property type="molecule type" value="Genomic_DNA"/>
</dbReference>
<dbReference type="Proteomes" id="UP001187192">
    <property type="component" value="Unassembled WGS sequence"/>
</dbReference>
<dbReference type="PROSITE" id="PS51144">
    <property type="entry name" value="ALPHA_CA_2"/>
    <property type="match status" value="1"/>
</dbReference>
<accession>A0AA88AQ17</accession>
<comment type="similarity">
    <text evidence="3">Belongs to the alpha-class carbonic anhydrase family.</text>
</comment>
<evidence type="ECO:0000256" key="4">
    <source>
        <dbReference type="ARBA" id="ARBA00048348"/>
    </source>
</evidence>
<evidence type="ECO:0000259" key="5">
    <source>
        <dbReference type="PROSITE" id="PS51144"/>
    </source>
</evidence>
<evidence type="ECO:0000313" key="7">
    <source>
        <dbReference type="Proteomes" id="UP001187192"/>
    </source>
</evidence>
<dbReference type="Gene3D" id="3.10.200.10">
    <property type="entry name" value="Alpha carbonic anhydrase"/>
    <property type="match status" value="1"/>
</dbReference>
<organism evidence="6 7">
    <name type="scientific">Ficus carica</name>
    <name type="common">Common fig</name>
    <dbReference type="NCBI Taxonomy" id="3494"/>
    <lineage>
        <taxon>Eukaryota</taxon>
        <taxon>Viridiplantae</taxon>
        <taxon>Streptophyta</taxon>
        <taxon>Embryophyta</taxon>
        <taxon>Tracheophyta</taxon>
        <taxon>Spermatophyta</taxon>
        <taxon>Magnoliopsida</taxon>
        <taxon>eudicotyledons</taxon>
        <taxon>Gunneridae</taxon>
        <taxon>Pentapetalae</taxon>
        <taxon>rosids</taxon>
        <taxon>fabids</taxon>
        <taxon>Rosales</taxon>
        <taxon>Moraceae</taxon>
        <taxon>Ficeae</taxon>
        <taxon>Ficus</taxon>
    </lineage>
</organism>